<proteinExistence type="predicted"/>
<evidence type="ECO:0000313" key="2">
    <source>
        <dbReference type="Proteomes" id="UP000255317"/>
    </source>
</evidence>
<protein>
    <submittedName>
        <fullName evidence="1">Putative N-acyltransferase</fullName>
    </submittedName>
</protein>
<comment type="caution">
    <text evidence="1">The sequence shown here is derived from an EMBL/GenBank/DDBJ whole genome shotgun (WGS) entry which is preliminary data.</text>
</comment>
<evidence type="ECO:0000313" key="1">
    <source>
        <dbReference type="EMBL" id="RDK85320.1"/>
    </source>
</evidence>
<dbReference type="EMBL" id="QRAO01000003">
    <property type="protein sequence ID" value="RDK85320.1"/>
    <property type="molecule type" value="Genomic_DNA"/>
</dbReference>
<sequence>MRSPAPFSIFTKISEIPKKDWNAIVAEQNIFLSLNYLEAISRSLKNEIQWVYVLVYDQARPLVAGVFQRATFTYKKGSQTNLLLKLFQDCKNADESVSINGLVCGNIFATGPHGFAHSDQIVFNAAVELMAAAAKQVRKLKGLEDSFSIQLFKDFDVPSQVAVLEDFNYRAFQADVTMVLAIDEGWETFQQYLDTMKAKYRTKANSAFKKATDIEILPLSAKEIVLHQVRLQGLFNNVQQQSSYSYGESYPKAFHQLKLGLGEKFICKGAFLHSKLIGFCTAFINGSTLEASYVGLDYNYNIPHALYERLLYHYVEIAIEHGMEILHLGRTSELIKSAMGAVPQPKLLYAKHTSKLKNALLKPIIENISPSPHELRTPFKASFYKQ</sequence>
<keyword evidence="2" id="KW-1185">Reference proteome</keyword>
<organism evidence="1 2">
    <name type="scientific">Marinirhabdus gelatinilytica</name>
    <dbReference type="NCBI Taxonomy" id="1703343"/>
    <lineage>
        <taxon>Bacteria</taxon>
        <taxon>Pseudomonadati</taxon>
        <taxon>Bacteroidota</taxon>
        <taxon>Flavobacteriia</taxon>
        <taxon>Flavobacteriales</taxon>
        <taxon>Flavobacteriaceae</taxon>
    </lineage>
</organism>
<keyword evidence="1" id="KW-0808">Transferase</keyword>
<dbReference type="InterPro" id="IPR016181">
    <property type="entry name" value="Acyl_CoA_acyltransferase"/>
</dbReference>
<dbReference type="AlphaFoldDB" id="A0A370QBE5"/>
<dbReference type="SUPFAM" id="SSF55729">
    <property type="entry name" value="Acyl-CoA N-acyltransferases (Nat)"/>
    <property type="match status" value="1"/>
</dbReference>
<reference evidence="1 2" key="1">
    <citation type="submission" date="2018-07" db="EMBL/GenBank/DDBJ databases">
        <title>Genomic Encyclopedia of Type Strains, Phase IV (KMG-IV): sequencing the most valuable type-strain genomes for metagenomic binning, comparative biology and taxonomic classification.</title>
        <authorList>
            <person name="Goeker M."/>
        </authorList>
    </citation>
    <scope>NUCLEOTIDE SEQUENCE [LARGE SCALE GENOMIC DNA]</scope>
    <source>
        <strain evidence="1 2">DSM 101478</strain>
    </source>
</reference>
<dbReference type="OrthoDB" id="240921at2"/>
<dbReference type="RefSeq" id="WP_115123750.1">
    <property type="nucleotide sequence ID" value="NZ_QRAO01000003.1"/>
</dbReference>
<name>A0A370QBE5_9FLAO</name>
<keyword evidence="1" id="KW-0012">Acyltransferase</keyword>
<gene>
    <name evidence="1" type="ORF">C8D94_103144</name>
</gene>
<accession>A0A370QBE5</accession>
<dbReference type="Proteomes" id="UP000255317">
    <property type="component" value="Unassembled WGS sequence"/>
</dbReference>
<dbReference type="GO" id="GO:0016746">
    <property type="term" value="F:acyltransferase activity"/>
    <property type="evidence" value="ECO:0007669"/>
    <property type="project" value="UniProtKB-KW"/>
</dbReference>